<dbReference type="PROSITE" id="PS50076">
    <property type="entry name" value="DNAJ_2"/>
    <property type="match status" value="1"/>
</dbReference>
<keyword evidence="2" id="KW-1133">Transmembrane helix</keyword>
<dbReference type="PRINTS" id="PR00625">
    <property type="entry name" value="JDOMAIN"/>
</dbReference>
<protein>
    <recommendedName>
        <fullName evidence="3">J domain-containing protein</fullName>
    </recommendedName>
</protein>
<dbReference type="InterPro" id="IPR051100">
    <property type="entry name" value="DnaJ_subfamily_B/C"/>
</dbReference>
<sequence>MKNYYAILGVSPSAHAADIKRAYRKLALQYHPDKNPHPEAERFFKEVNEAYETLGDPQLRYAYDQRLINPVYQSPQPPPQQTHRDPKYRPRAPRQHANRKDDTYELMKEYLPRIVLITKTLMVISALLFIDYVLPRQQVTEQFESRQLRTTSRRYGGNTHAIIYTQQGSSFRLEADDIDIIAGMDTIVLGKSWLMREITEVRSKQQHVKIFSSIYRGFVFAPLALIIFTLAAFYYRHNVSKGFNMGITAALIFIFNLVYYLVTKL</sequence>
<dbReference type="OrthoDB" id="1495940at2"/>
<dbReference type="Pfam" id="PF00226">
    <property type="entry name" value="DnaJ"/>
    <property type="match status" value="1"/>
</dbReference>
<dbReference type="EMBL" id="BHXQ01000008">
    <property type="protein sequence ID" value="GCC53474.1"/>
    <property type="molecule type" value="Genomic_DNA"/>
</dbReference>
<dbReference type="SUPFAM" id="SSF46565">
    <property type="entry name" value="Chaperone J-domain"/>
    <property type="match status" value="1"/>
</dbReference>
<keyword evidence="2" id="KW-0472">Membrane</keyword>
<gene>
    <name evidence="4" type="ORF">SanaruYs_37190</name>
</gene>
<dbReference type="PANTHER" id="PTHR43908:SF3">
    <property type="entry name" value="AT29763P-RELATED"/>
    <property type="match status" value="1"/>
</dbReference>
<name>A0A401UF47_9BACT</name>
<evidence type="ECO:0000259" key="3">
    <source>
        <dbReference type="PROSITE" id="PS50076"/>
    </source>
</evidence>
<dbReference type="Proteomes" id="UP000288227">
    <property type="component" value="Unassembled WGS sequence"/>
</dbReference>
<evidence type="ECO:0000256" key="2">
    <source>
        <dbReference type="SAM" id="Phobius"/>
    </source>
</evidence>
<feature type="transmembrane region" description="Helical" evidence="2">
    <location>
        <begin position="214"/>
        <end position="236"/>
    </location>
</feature>
<dbReference type="PROSITE" id="PS00636">
    <property type="entry name" value="DNAJ_1"/>
    <property type="match status" value="1"/>
</dbReference>
<dbReference type="AlphaFoldDB" id="A0A401UF47"/>
<evidence type="ECO:0000256" key="1">
    <source>
        <dbReference type="SAM" id="MobiDB-lite"/>
    </source>
</evidence>
<feature type="domain" description="J" evidence="3">
    <location>
        <begin position="3"/>
        <end position="67"/>
    </location>
</feature>
<organism evidence="4 5">
    <name type="scientific">Chryseotalea sanaruensis</name>
    <dbReference type="NCBI Taxonomy" id="2482724"/>
    <lineage>
        <taxon>Bacteria</taxon>
        <taxon>Pseudomonadati</taxon>
        <taxon>Bacteroidota</taxon>
        <taxon>Cytophagia</taxon>
        <taxon>Cytophagales</taxon>
        <taxon>Chryseotaleaceae</taxon>
        <taxon>Chryseotalea</taxon>
    </lineage>
</organism>
<feature type="transmembrane region" description="Helical" evidence="2">
    <location>
        <begin position="242"/>
        <end position="262"/>
    </location>
</feature>
<comment type="caution">
    <text evidence="4">The sequence shown here is derived from an EMBL/GenBank/DDBJ whole genome shotgun (WGS) entry which is preliminary data.</text>
</comment>
<dbReference type="InterPro" id="IPR018253">
    <property type="entry name" value="DnaJ_domain_CS"/>
</dbReference>
<dbReference type="GO" id="GO:0071218">
    <property type="term" value="P:cellular response to misfolded protein"/>
    <property type="evidence" value="ECO:0007669"/>
    <property type="project" value="TreeGrafter"/>
</dbReference>
<dbReference type="PANTHER" id="PTHR43908">
    <property type="entry name" value="AT29763P-RELATED"/>
    <property type="match status" value="1"/>
</dbReference>
<evidence type="ECO:0000313" key="5">
    <source>
        <dbReference type="Proteomes" id="UP000288227"/>
    </source>
</evidence>
<dbReference type="InterPro" id="IPR036869">
    <property type="entry name" value="J_dom_sf"/>
</dbReference>
<accession>A0A401UF47</accession>
<dbReference type="CDD" id="cd06257">
    <property type="entry name" value="DnaJ"/>
    <property type="match status" value="1"/>
</dbReference>
<dbReference type="InterPro" id="IPR001623">
    <property type="entry name" value="DnaJ_domain"/>
</dbReference>
<proteinExistence type="predicted"/>
<dbReference type="GO" id="GO:0030544">
    <property type="term" value="F:Hsp70 protein binding"/>
    <property type="evidence" value="ECO:0007669"/>
    <property type="project" value="TreeGrafter"/>
</dbReference>
<feature type="region of interest" description="Disordered" evidence="1">
    <location>
        <begin position="70"/>
        <end position="101"/>
    </location>
</feature>
<dbReference type="RefSeq" id="WP_127124126.1">
    <property type="nucleotide sequence ID" value="NZ_BHXQ01000008.1"/>
</dbReference>
<keyword evidence="2" id="KW-0812">Transmembrane</keyword>
<dbReference type="SMART" id="SM00271">
    <property type="entry name" value="DnaJ"/>
    <property type="match status" value="1"/>
</dbReference>
<reference evidence="4 5" key="1">
    <citation type="submission" date="2018-11" db="EMBL/GenBank/DDBJ databases">
        <title>Chryseotalea sanarue gen. nov., sp., nov., a member of the family Cytophagaceae, isolated from a brackish lake in Hamamatsu Japan.</title>
        <authorList>
            <person name="Maejima Y."/>
            <person name="Iino T."/>
            <person name="Muraguchi Y."/>
            <person name="Fukuda K."/>
            <person name="Ohkuma M."/>
            <person name="Moriuchi R."/>
            <person name="Dohra H."/>
            <person name="Kimbara K."/>
            <person name="Shintani M."/>
        </authorList>
    </citation>
    <scope>NUCLEOTIDE SEQUENCE [LARGE SCALE GENOMIC DNA]</scope>
    <source>
        <strain evidence="4 5">Ys</strain>
    </source>
</reference>
<dbReference type="Gene3D" id="1.10.287.110">
    <property type="entry name" value="DnaJ domain"/>
    <property type="match status" value="1"/>
</dbReference>
<evidence type="ECO:0000313" key="4">
    <source>
        <dbReference type="EMBL" id="GCC53474.1"/>
    </source>
</evidence>
<keyword evidence="5" id="KW-1185">Reference proteome</keyword>